<feature type="domain" description="Myb-like" evidence="6">
    <location>
        <begin position="239"/>
        <end position="289"/>
    </location>
</feature>
<feature type="compositionally biased region" description="Low complexity" evidence="5">
    <location>
        <begin position="372"/>
        <end position="392"/>
    </location>
</feature>
<feature type="domain" description="HTH myb-type" evidence="7">
    <location>
        <begin position="239"/>
        <end position="293"/>
    </location>
</feature>
<proteinExistence type="predicted"/>
<evidence type="ECO:0000259" key="7">
    <source>
        <dbReference type="PROSITE" id="PS51294"/>
    </source>
</evidence>
<dbReference type="InterPro" id="IPR009057">
    <property type="entry name" value="Homeodomain-like_sf"/>
</dbReference>
<evidence type="ECO:0000313" key="9">
    <source>
        <dbReference type="Proteomes" id="UP001448207"/>
    </source>
</evidence>
<dbReference type="Proteomes" id="UP001448207">
    <property type="component" value="Unassembled WGS sequence"/>
</dbReference>
<dbReference type="PANTHER" id="PTHR46621:SF1">
    <property type="entry name" value="SNRNA-ACTIVATING PROTEIN COMPLEX SUBUNIT 4"/>
    <property type="match status" value="1"/>
</dbReference>
<evidence type="ECO:0000256" key="5">
    <source>
        <dbReference type="SAM" id="MobiDB-lite"/>
    </source>
</evidence>
<dbReference type="CDD" id="cd00167">
    <property type="entry name" value="SANT"/>
    <property type="match status" value="3"/>
</dbReference>
<feature type="compositionally biased region" description="Polar residues" evidence="5">
    <location>
        <begin position="301"/>
        <end position="327"/>
    </location>
</feature>
<comment type="caution">
    <text evidence="8">The sequence shown here is derived from an EMBL/GenBank/DDBJ whole genome shotgun (WGS) entry which is preliminary data.</text>
</comment>
<keyword evidence="9" id="KW-1185">Reference proteome</keyword>
<dbReference type="Gene3D" id="1.10.10.60">
    <property type="entry name" value="Homeodomain-like"/>
    <property type="match status" value="3"/>
</dbReference>
<dbReference type="SMART" id="SM00717">
    <property type="entry name" value="SANT"/>
    <property type="match status" value="3"/>
</dbReference>
<evidence type="ECO:0000313" key="8">
    <source>
        <dbReference type="EMBL" id="KAL0097243.1"/>
    </source>
</evidence>
<feature type="compositionally biased region" description="Low complexity" evidence="5">
    <location>
        <begin position="407"/>
        <end position="428"/>
    </location>
</feature>
<name>A0ABR3BEH1_PHYBL</name>
<organism evidence="8 9">
    <name type="scientific">Phycomyces blakesleeanus</name>
    <dbReference type="NCBI Taxonomy" id="4837"/>
    <lineage>
        <taxon>Eukaryota</taxon>
        <taxon>Fungi</taxon>
        <taxon>Fungi incertae sedis</taxon>
        <taxon>Mucoromycota</taxon>
        <taxon>Mucoromycotina</taxon>
        <taxon>Mucoromycetes</taxon>
        <taxon>Mucorales</taxon>
        <taxon>Phycomycetaceae</taxon>
        <taxon>Phycomyces</taxon>
    </lineage>
</organism>
<evidence type="ECO:0000256" key="3">
    <source>
        <dbReference type="ARBA" id="ARBA00023163"/>
    </source>
</evidence>
<keyword evidence="1" id="KW-0805">Transcription regulation</keyword>
<evidence type="ECO:0000256" key="1">
    <source>
        <dbReference type="ARBA" id="ARBA00023015"/>
    </source>
</evidence>
<reference evidence="8 9" key="1">
    <citation type="submission" date="2024-04" db="EMBL/GenBank/DDBJ databases">
        <title>Symmetric and asymmetric DNA N6-adenine methylation regulates different biological responses in Mucorales.</title>
        <authorList>
            <consortium name="Lawrence Berkeley National Laboratory"/>
            <person name="Lax C."/>
            <person name="Mondo S.J."/>
            <person name="Osorio-Concepcion M."/>
            <person name="Muszewska A."/>
            <person name="Corrochano-Luque M."/>
            <person name="Gutierrez G."/>
            <person name="Riley R."/>
            <person name="Lipzen A."/>
            <person name="Guo J."/>
            <person name="Hundley H."/>
            <person name="Amirebrahimi M."/>
            <person name="Ng V."/>
            <person name="Lorenzo-Gutierrez D."/>
            <person name="Binder U."/>
            <person name="Yang J."/>
            <person name="Song Y."/>
            <person name="Canovas D."/>
            <person name="Navarro E."/>
            <person name="Freitag M."/>
            <person name="Gabaldon T."/>
            <person name="Grigoriev I.V."/>
            <person name="Corrochano L.M."/>
            <person name="Nicolas F.E."/>
            <person name="Garre V."/>
        </authorList>
    </citation>
    <scope>NUCLEOTIDE SEQUENCE [LARGE SCALE GENOMIC DNA]</scope>
    <source>
        <strain evidence="8 9">L51</strain>
    </source>
</reference>
<feature type="region of interest" description="Disordered" evidence="5">
    <location>
        <begin position="294"/>
        <end position="345"/>
    </location>
</feature>
<dbReference type="PROSITE" id="PS51294">
    <property type="entry name" value="HTH_MYB"/>
    <property type="match status" value="2"/>
</dbReference>
<evidence type="ECO:0000256" key="4">
    <source>
        <dbReference type="ARBA" id="ARBA00023242"/>
    </source>
</evidence>
<keyword evidence="3" id="KW-0804">Transcription</keyword>
<sequence>MSTHFYPVTNIDWNITNDQTFLPDISIENELDSMPLSAMAYDVQSDLSCGGLSTATYQDVDPSMDSLSLNSNFMSSPLGMSPNPQYSTWSDDNMNQYTPPSHNHQPLPYMVYSPVTVHKNPKRSKRPTTYSRWTPEEDEILRHAIAIHGPARWSLVATHIPNRSPMQCSTRWMGALNPHIHKGRWTDYEDSILRYSVQEFANFVDHEGRSMPMPWNKIAERIPNRTGIQCQARWTEALDPTVRKGKWTADEDVLLRLGVVELGRSWIRIAETIEGRTQRQCRTRWMQIKYKEDRQALGKQTEGSSGEKTPGDTTVSQDDGSSVSCASTEEYPLEDQDWSSSRRASADQKNVFVVDDFDAKLPNFYSQPDPASSSLLSFIQPPSSQQQLQSQQLQQLQQLHQLQQQSQLHSNQLNHDQYQHQQLQQQDQSSMNGWSSAIACPDKQEYPRIYPHHQQ</sequence>
<dbReference type="EMBL" id="JBCLYO010000001">
    <property type="protein sequence ID" value="KAL0097243.1"/>
    <property type="molecule type" value="Genomic_DNA"/>
</dbReference>
<dbReference type="SUPFAM" id="SSF46689">
    <property type="entry name" value="Homeodomain-like"/>
    <property type="match status" value="3"/>
</dbReference>
<protein>
    <submittedName>
        <fullName evidence="8">Homeodomain-like protein</fullName>
    </submittedName>
</protein>
<dbReference type="InterPro" id="IPR051575">
    <property type="entry name" value="Myb-like_DNA-bd"/>
</dbReference>
<dbReference type="PROSITE" id="PS50090">
    <property type="entry name" value="MYB_LIKE"/>
    <property type="match status" value="3"/>
</dbReference>
<feature type="domain" description="Myb-like" evidence="6">
    <location>
        <begin position="177"/>
        <end position="238"/>
    </location>
</feature>
<feature type="domain" description="Myb-like" evidence="6">
    <location>
        <begin position="125"/>
        <end position="176"/>
    </location>
</feature>
<dbReference type="InterPro" id="IPR017930">
    <property type="entry name" value="Myb_dom"/>
</dbReference>
<dbReference type="PANTHER" id="PTHR46621">
    <property type="entry name" value="SNRNA-ACTIVATING PROTEIN COMPLEX SUBUNIT 4"/>
    <property type="match status" value="1"/>
</dbReference>
<dbReference type="InterPro" id="IPR001005">
    <property type="entry name" value="SANT/Myb"/>
</dbReference>
<dbReference type="Pfam" id="PF00249">
    <property type="entry name" value="Myb_DNA-binding"/>
    <property type="match status" value="3"/>
</dbReference>
<feature type="region of interest" description="Disordered" evidence="5">
    <location>
        <begin position="407"/>
        <end position="436"/>
    </location>
</feature>
<evidence type="ECO:0000259" key="6">
    <source>
        <dbReference type="PROSITE" id="PS50090"/>
    </source>
</evidence>
<keyword evidence="2" id="KW-0238">DNA-binding</keyword>
<gene>
    <name evidence="8" type="ORF">J3Q64DRAFT_1693657</name>
</gene>
<feature type="domain" description="HTH myb-type" evidence="7">
    <location>
        <begin position="132"/>
        <end position="180"/>
    </location>
</feature>
<feature type="region of interest" description="Disordered" evidence="5">
    <location>
        <begin position="370"/>
        <end position="392"/>
    </location>
</feature>
<keyword evidence="4" id="KW-0539">Nucleus</keyword>
<accession>A0ABR3BEH1</accession>
<evidence type="ECO:0000256" key="2">
    <source>
        <dbReference type="ARBA" id="ARBA00023125"/>
    </source>
</evidence>